<evidence type="ECO:0000313" key="3">
    <source>
        <dbReference type="Proteomes" id="UP000185487"/>
    </source>
</evidence>
<dbReference type="Proteomes" id="UP000199140">
    <property type="component" value="Unassembled WGS sequence"/>
</dbReference>
<evidence type="ECO:0000313" key="4">
    <source>
        <dbReference type="Proteomes" id="UP000199140"/>
    </source>
</evidence>
<proteinExistence type="predicted"/>
<reference evidence="1 3" key="1">
    <citation type="submission" date="2016-04" db="EMBL/GenBank/DDBJ databases">
        <title>Complete genome sequencing and analysis of CBMB27, Methylobacterium phyllosphaerae isolated from leaf tissues of rice (Oryza sativa L.).</title>
        <authorList>
            <person name="Lee Y."/>
            <person name="Hwangbo K."/>
            <person name="Chung H."/>
            <person name="Yoo J."/>
            <person name="Kim K.Y."/>
            <person name="Sa T.M."/>
            <person name="Um Y."/>
            <person name="Madhaiyan M."/>
        </authorList>
    </citation>
    <scope>NUCLEOTIDE SEQUENCE [LARGE SCALE GENOMIC DNA]</scope>
    <source>
        <strain evidence="1 3">CBMB27</strain>
    </source>
</reference>
<dbReference type="EMBL" id="CP015367">
    <property type="protein sequence ID" value="APT31907.1"/>
    <property type="molecule type" value="Genomic_DNA"/>
</dbReference>
<dbReference type="AlphaFoldDB" id="A0AAE8HSJ9"/>
<reference evidence="2 4" key="2">
    <citation type="submission" date="2016-10" db="EMBL/GenBank/DDBJ databases">
        <authorList>
            <person name="Varghese N."/>
            <person name="Submissions S."/>
        </authorList>
    </citation>
    <scope>NUCLEOTIDE SEQUENCE [LARGE SCALE GENOMIC DNA]</scope>
    <source>
        <strain evidence="2 4">CBMB27</strain>
    </source>
</reference>
<keyword evidence="3" id="KW-1185">Reference proteome</keyword>
<sequence length="131" mass="13853">MLDPAGLAPTAVPRREILDALQVSDDPFVRVVLVPLDSPIADGPSLRAERNGHGGYHVGRRTLVSVNGGAAIPFERFCLDQNGLSKAEKRILLADLIACGTHSDPAAGLTVSVIPASDTAAIAAHRLRRMR</sequence>
<dbReference type="RefSeq" id="WP_075380556.1">
    <property type="nucleotide sequence ID" value="NZ_CP015367.1"/>
</dbReference>
<gene>
    <name evidence="1" type="ORF">MCBMB27_02616</name>
    <name evidence="2" type="ORF">SAMN05192567_11251</name>
</gene>
<accession>A0AAE8HSJ9</accession>
<dbReference type="EMBL" id="FOPK01000012">
    <property type="protein sequence ID" value="SFH01761.1"/>
    <property type="molecule type" value="Genomic_DNA"/>
</dbReference>
<name>A0AAE8HSJ9_9HYPH</name>
<protein>
    <submittedName>
        <fullName evidence="2">Uncharacterized protein</fullName>
    </submittedName>
</protein>
<organism evidence="2 4">
    <name type="scientific">Methylobacterium phyllosphaerae</name>
    <dbReference type="NCBI Taxonomy" id="418223"/>
    <lineage>
        <taxon>Bacteria</taxon>
        <taxon>Pseudomonadati</taxon>
        <taxon>Pseudomonadota</taxon>
        <taxon>Alphaproteobacteria</taxon>
        <taxon>Hyphomicrobiales</taxon>
        <taxon>Methylobacteriaceae</taxon>
        <taxon>Methylobacterium</taxon>
    </lineage>
</organism>
<dbReference type="KEGG" id="mphy:MCBMB27_02616"/>
<evidence type="ECO:0000313" key="2">
    <source>
        <dbReference type="EMBL" id="SFH01761.1"/>
    </source>
</evidence>
<dbReference type="Proteomes" id="UP000185487">
    <property type="component" value="Chromosome"/>
</dbReference>
<evidence type="ECO:0000313" key="1">
    <source>
        <dbReference type="EMBL" id="APT31907.1"/>
    </source>
</evidence>